<dbReference type="InterPro" id="IPR010997">
    <property type="entry name" value="HRDC-like_sf"/>
</dbReference>
<evidence type="ECO:0000259" key="4">
    <source>
        <dbReference type="SMART" id="SM00657"/>
    </source>
</evidence>
<comment type="subcellular location">
    <subcellularLocation>
        <location evidence="1">Nucleus</location>
    </subcellularLocation>
</comment>
<dbReference type="InterPro" id="IPR045222">
    <property type="entry name" value="Rpb4-like"/>
</dbReference>
<dbReference type="SUPFAM" id="SSF47819">
    <property type="entry name" value="HRDC-like"/>
    <property type="match status" value="1"/>
</dbReference>
<dbReference type="EMBL" id="ML977144">
    <property type="protein sequence ID" value="KAF1989726.1"/>
    <property type="molecule type" value="Genomic_DNA"/>
</dbReference>
<proteinExistence type="inferred from homology"/>
<dbReference type="SMART" id="SM00657">
    <property type="entry name" value="RPOL4c"/>
    <property type="match status" value="1"/>
</dbReference>
<dbReference type="GO" id="GO:0006352">
    <property type="term" value="P:DNA-templated transcription initiation"/>
    <property type="evidence" value="ECO:0007669"/>
    <property type="project" value="InterPro"/>
</dbReference>
<dbReference type="GO" id="GO:0030880">
    <property type="term" value="C:RNA polymerase complex"/>
    <property type="evidence" value="ECO:0007669"/>
    <property type="project" value="InterPro"/>
</dbReference>
<feature type="domain" description="RNA polymerase Rpb4/RPC9 core" evidence="4">
    <location>
        <begin position="26"/>
        <end position="147"/>
    </location>
</feature>
<name>A0A6G1H928_9PEZI</name>
<organism evidence="5 6">
    <name type="scientific">Aulographum hederae CBS 113979</name>
    <dbReference type="NCBI Taxonomy" id="1176131"/>
    <lineage>
        <taxon>Eukaryota</taxon>
        <taxon>Fungi</taxon>
        <taxon>Dikarya</taxon>
        <taxon>Ascomycota</taxon>
        <taxon>Pezizomycotina</taxon>
        <taxon>Dothideomycetes</taxon>
        <taxon>Pleosporomycetidae</taxon>
        <taxon>Aulographales</taxon>
        <taxon>Aulographaceae</taxon>
    </lineage>
</organism>
<dbReference type="GO" id="GO:0000166">
    <property type="term" value="F:nucleotide binding"/>
    <property type="evidence" value="ECO:0007669"/>
    <property type="project" value="InterPro"/>
</dbReference>
<evidence type="ECO:0000256" key="2">
    <source>
        <dbReference type="ARBA" id="ARBA00023242"/>
    </source>
</evidence>
<reference evidence="5" key="1">
    <citation type="journal article" date="2020" name="Stud. Mycol.">
        <title>101 Dothideomycetes genomes: a test case for predicting lifestyles and emergence of pathogens.</title>
        <authorList>
            <person name="Haridas S."/>
            <person name="Albert R."/>
            <person name="Binder M."/>
            <person name="Bloem J."/>
            <person name="Labutti K."/>
            <person name="Salamov A."/>
            <person name="Andreopoulos B."/>
            <person name="Baker S."/>
            <person name="Barry K."/>
            <person name="Bills G."/>
            <person name="Bluhm B."/>
            <person name="Cannon C."/>
            <person name="Castanera R."/>
            <person name="Culley D."/>
            <person name="Daum C."/>
            <person name="Ezra D."/>
            <person name="Gonzalez J."/>
            <person name="Henrissat B."/>
            <person name="Kuo A."/>
            <person name="Liang C."/>
            <person name="Lipzen A."/>
            <person name="Lutzoni F."/>
            <person name="Magnuson J."/>
            <person name="Mondo S."/>
            <person name="Nolan M."/>
            <person name="Ohm R."/>
            <person name="Pangilinan J."/>
            <person name="Park H.-J."/>
            <person name="Ramirez L."/>
            <person name="Alfaro M."/>
            <person name="Sun H."/>
            <person name="Tritt A."/>
            <person name="Yoshinaga Y."/>
            <person name="Zwiers L.-H."/>
            <person name="Turgeon B."/>
            <person name="Goodwin S."/>
            <person name="Spatafora J."/>
            <person name="Crous P."/>
            <person name="Grigoriev I."/>
        </authorList>
    </citation>
    <scope>NUCLEOTIDE SEQUENCE</scope>
    <source>
        <strain evidence="5">CBS 113979</strain>
    </source>
</reference>
<dbReference type="PANTHER" id="PTHR21297">
    <property type="entry name" value="DNA-DIRECTED RNA POLYMERASE II"/>
    <property type="match status" value="1"/>
</dbReference>
<protein>
    <recommendedName>
        <fullName evidence="4">RNA polymerase Rpb4/RPC9 core domain-containing protein</fullName>
    </recommendedName>
</protein>
<dbReference type="InterPro" id="IPR038324">
    <property type="entry name" value="Rpb4/RPC9_sf"/>
</dbReference>
<comment type="similarity">
    <text evidence="3">Belongs to the eukaryotic RPB4 RNA polymerase subunit family.</text>
</comment>
<dbReference type="InterPro" id="IPR006590">
    <property type="entry name" value="RNA_pol_Rpb4/RPC9_core"/>
</dbReference>
<evidence type="ECO:0000313" key="6">
    <source>
        <dbReference type="Proteomes" id="UP000800041"/>
    </source>
</evidence>
<evidence type="ECO:0000256" key="3">
    <source>
        <dbReference type="ARBA" id="ARBA00025724"/>
    </source>
</evidence>
<evidence type="ECO:0000313" key="5">
    <source>
        <dbReference type="EMBL" id="KAF1989726.1"/>
    </source>
</evidence>
<keyword evidence="2" id="KW-0539">Nucleus</keyword>
<dbReference type="AlphaFoldDB" id="A0A6G1H928"/>
<sequence length="148" mass="16530">MAQAPTAREKVQIGGDEEAGTELKLGEFQDSPSLSLSAARVLIDAVVTRRGEEEGRTSIVQEPILVKMREYLDEFARFKEKSKVADLEANLEDNFPELHSFERSQLVSLCCQDAEEAKTLIPSLANKLDDDRLQALLQDINRARAVLE</sequence>
<accession>A0A6G1H928</accession>
<keyword evidence="6" id="KW-1185">Reference proteome</keyword>
<dbReference type="Gene3D" id="1.20.1250.40">
    <property type="match status" value="1"/>
</dbReference>
<evidence type="ECO:0000256" key="1">
    <source>
        <dbReference type="ARBA" id="ARBA00004123"/>
    </source>
</evidence>
<gene>
    <name evidence="5" type="ORF">K402DRAFT_390697</name>
</gene>
<dbReference type="Proteomes" id="UP000800041">
    <property type="component" value="Unassembled WGS sequence"/>
</dbReference>
<dbReference type="InterPro" id="IPR005574">
    <property type="entry name" value="Rpb4/RPC9"/>
</dbReference>
<dbReference type="Pfam" id="PF03874">
    <property type="entry name" value="RNA_pol_Rpb4"/>
    <property type="match status" value="1"/>
</dbReference>
<dbReference type="GO" id="GO:0005634">
    <property type="term" value="C:nucleus"/>
    <property type="evidence" value="ECO:0007669"/>
    <property type="project" value="UniProtKB-SubCell"/>
</dbReference>
<dbReference type="OrthoDB" id="2186918at2759"/>